<dbReference type="PANTHER" id="PTHR11439">
    <property type="entry name" value="GAG-POL-RELATED RETROTRANSPOSON"/>
    <property type="match status" value="1"/>
</dbReference>
<comment type="caution">
    <text evidence="1">The sequence shown here is derived from an EMBL/GenBank/DDBJ whole genome shotgun (WGS) entry which is preliminary data.</text>
</comment>
<dbReference type="PANTHER" id="PTHR11439:SF483">
    <property type="entry name" value="PEPTIDE SYNTHASE GLIP-LIKE, PUTATIVE (AFU_ORTHOLOGUE AFUA_3G12920)-RELATED"/>
    <property type="match status" value="1"/>
</dbReference>
<protein>
    <submittedName>
        <fullName evidence="1">Poly (Gag pol) of Ty Copia retrotransposon</fullName>
    </submittedName>
</protein>
<sequence length="250" mass="28032">MAECKPKVTPTVLGLDKVVDTKSPELKDPTLYRAIVGSLIYVMTGTRPDLCYIVTKLSQNMSKPTEVNLIAAKHVLRYLKGTIEQRLRFRKSESTLKLIGFCDSDWGGDVCDRRSISGYGFQLLDEGPLVSWRSRKQPTVALSTCEAEYMALTDAVQEAKFLKQLCVSYSVLVNGDNQGAINLAKNPMYHKRSKHIDVKYHFIRSEVRTGSIVLAYIPMDENVADIFTKPVSKVKLDKFGPFISGEYHSA</sequence>
<evidence type="ECO:0000313" key="1">
    <source>
        <dbReference type="EMBL" id="CAB4017927.1"/>
    </source>
</evidence>
<dbReference type="AlphaFoldDB" id="A0A6S7IJL8"/>
<dbReference type="OrthoDB" id="6158475at2759"/>
<name>A0A6S7IJL8_PARCT</name>
<dbReference type="EMBL" id="CACRXK020009770">
    <property type="protein sequence ID" value="CAB4017927.1"/>
    <property type="molecule type" value="Genomic_DNA"/>
</dbReference>
<dbReference type="CDD" id="cd09272">
    <property type="entry name" value="RNase_HI_RT_Ty1"/>
    <property type="match status" value="1"/>
</dbReference>
<evidence type="ECO:0000313" key="2">
    <source>
        <dbReference type="Proteomes" id="UP001152795"/>
    </source>
</evidence>
<dbReference type="InterPro" id="IPR043502">
    <property type="entry name" value="DNA/RNA_pol_sf"/>
</dbReference>
<dbReference type="Proteomes" id="UP001152795">
    <property type="component" value="Unassembled WGS sequence"/>
</dbReference>
<accession>A0A6S7IJL8</accession>
<gene>
    <name evidence="1" type="ORF">PACLA_8A014426</name>
</gene>
<organism evidence="1 2">
    <name type="scientific">Paramuricea clavata</name>
    <name type="common">Red gorgonian</name>
    <name type="synonym">Violescent sea-whip</name>
    <dbReference type="NCBI Taxonomy" id="317549"/>
    <lineage>
        <taxon>Eukaryota</taxon>
        <taxon>Metazoa</taxon>
        <taxon>Cnidaria</taxon>
        <taxon>Anthozoa</taxon>
        <taxon>Octocorallia</taxon>
        <taxon>Malacalcyonacea</taxon>
        <taxon>Plexauridae</taxon>
        <taxon>Paramuricea</taxon>
    </lineage>
</organism>
<dbReference type="SUPFAM" id="SSF56672">
    <property type="entry name" value="DNA/RNA polymerases"/>
    <property type="match status" value="1"/>
</dbReference>
<keyword evidence="2" id="KW-1185">Reference proteome</keyword>
<proteinExistence type="predicted"/>
<reference evidence="1" key="1">
    <citation type="submission" date="2020-04" db="EMBL/GenBank/DDBJ databases">
        <authorList>
            <person name="Alioto T."/>
            <person name="Alioto T."/>
            <person name="Gomez Garrido J."/>
        </authorList>
    </citation>
    <scope>NUCLEOTIDE SEQUENCE</scope>
    <source>
        <strain evidence="1">A484AB</strain>
    </source>
</reference>